<dbReference type="InterPro" id="IPR005053">
    <property type="entry name" value="MobA_MobL"/>
</dbReference>
<dbReference type="RefSeq" id="WP_262652892.1">
    <property type="nucleotide sequence ID" value="NZ_JAOQKE010000001.1"/>
</dbReference>
<reference evidence="5 6" key="1">
    <citation type="journal article" date="2021" name="ISME Commun">
        <title>Automated analysis of genomic sequences facilitates high-throughput and comprehensive description of bacteria.</title>
        <authorList>
            <person name="Hitch T.C.A."/>
        </authorList>
    </citation>
    <scope>NUCLEOTIDE SEQUENCE [LARGE SCALE GENOMIC DNA]</scope>
    <source>
        <strain evidence="5 6">Sanger_29</strain>
    </source>
</reference>
<evidence type="ECO:0000256" key="1">
    <source>
        <dbReference type="ARBA" id="ARBA00010873"/>
    </source>
</evidence>
<dbReference type="Pfam" id="PF03389">
    <property type="entry name" value="MobA_MobL"/>
    <property type="match status" value="1"/>
</dbReference>
<feature type="compositionally biased region" description="Basic and acidic residues" evidence="3">
    <location>
        <begin position="515"/>
        <end position="541"/>
    </location>
</feature>
<evidence type="ECO:0000313" key="6">
    <source>
        <dbReference type="Proteomes" id="UP001652338"/>
    </source>
</evidence>
<feature type="region of interest" description="Disordered" evidence="3">
    <location>
        <begin position="505"/>
        <end position="554"/>
    </location>
</feature>
<accession>A0ABT2SI18</accession>
<feature type="domain" description="MobA/MobL protein" evidence="4">
    <location>
        <begin position="18"/>
        <end position="247"/>
    </location>
</feature>
<gene>
    <name evidence="5" type="ORF">OCV47_00010</name>
</gene>
<organism evidence="5 6">
    <name type="scientific">Muricoprocola aceti</name>
    <dbReference type="NCBI Taxonomy" id="2981772"/>
    <lineage>
        <taxon>Bacteria</taxon>
        <taxon>Bacillati</taxon>
        <taxon>Bacillota</taxon>
        <taxon>Clostridia</taxon>
        <taxon>Lachnospirales</taxon>
        <taxon>Lachnospiraceae</taxon>
        <taxon>Muricoprocola</taxon>
    </lineage>
</organism>
<dbReference type="Gene3D" id="3.30.930.30">
    <property type="match status" value="1"/>
</dbReference>
<sequence>MSLYHFSVKQVSRGKGQTVVGSAAYISGQKLHNDYYEEIHDYTRKQGVIYDEIMLPDYVQDRFSDRQTLWNEVEFGEKGKRAQLAYSFNIALQNELTMEENVELAREFCREQFVSRGMIVDMAVHEGKSSDPEIADNPHFHVLVPIRPMNPDGTWGKKQRRDYKLDEDGNRIRDENGKYIFSAVSTTGWNSPELLEEWRKQWADKVNAAFRENGLAARIDHRSYEKQGIELIPTIHEGYEVRAMERKGIRTVVGDLNRAIRKLNEIWIHLKESLVWAKTFREEVSAELYRKANPTLMESLQDYYEKRDKVADTYQYGSRKAHLTNLKEFAEAVNYLTVNQIATVEQLNQKVEELQTVAGGIRSEIKSRRGEIAGYRELMDYDQKMKKLQPVMDKYHKIFFKGSKQKYYSEHKKQIDLYRMCERRLKPYRDAEGKLPVAQWKKEQEKLEALNRDSNIDLTPYDEELKMVRKVQKCIDVMLNEKSQMQSGNTGRSEKEDLSVQHPISFQAKGYSPKPMEERTSVLEKLNKNKEIKRREEEERKASKKKIKRNDMSL</sequence>
<protein>
    <submittedName>
        <fullName evidence="5">MobA/MobL family protein</fullName>
    </submittedName>
</protein>
<comment type="similarity">
    <text evidence="1">Belongs to the MobA/MobL family.</text>
</comment>
<dbReference type="NCBIfam" id="NF041496">
    <property type="entry name" value="MobQ"/>
    <property type="match status" value="1"/>
</dbReference>
<evidence type="ECO:0000256" key="2">
    <source>
        <dbReference type="ARBA" id="ARBA00022971"/>
    </source>
</evidence>
<keyword evidence="6" id="KW-1185">Reference proteome</keyword>
<evidence type="ECO:0000256" key="3">
    <source>
        <dbReference type="SAM" id="MobiDB-lite"/>
    </source>
</evidence>
<dbReference type="Proteomes" id="UP001652338">
    <property type="component" value="Unassembled WGS sequence"/>
</dbReference>
<proteinExistence type="inferred from homology"/>
<name>A0ABT2SI18_9FIRM</name>
<evidence type="ECO:0000313" key="5">
    <source>
        <dbReference type="EMBL" id="MCU6723753.1"/>
    </source>
</evidence>
<comment type="caution">
    <text evidence="5">The sequence shown here is derived from an EMBL/GenBank/DDBJ whole genome shotgun (WGS) entry which is preliminary data.</text>
</comment>
<evidence type="ECO:0000259" key="4">
    <source>
        <dbReference type="Pfam" id="PF03389"/>
    </source>
</evidence>
<dbReference type="EMBL" id="JAOQKE010000001">
    <property type="protein sequence ID" value="MCU6723753.1"/>
    <property type="molecule type" value="Genomic_DNA"/>
</dbReference>
<keyword evidence="2" id="KW-0184">Conjugation</keyword>